<comment type="caution">
    <text evidence="1">The sequence shown here is derived from an EMBL/GenBank/DDBJ whole genome shotgun (WGS) entry which is preliminary data.</text>
</comment>
<accession>A0A0F9QJZ9</accession>
<name>A0A0F9QJZ9_9ZZZZ</name>
<dbReference type="EMBL" id="LAZR01003917">
    <property type="protein sequence ID" value="KKN13496.1"/>
    <property type="molecule type" value="Genomic_DNA"/>
</dbReference>
<protein>
    <submittedName>
        <fullName evidence="1">Uncharacterized protein</fullName>
    </submittedName>
</protein>
<sequence>MASFILCDELNIPMQEQVQVERTLTFEEICPDFSQIVAENDGFMGLAANKYLAQDGQVRDIMECQYCVVGEAHDA</sequence>
<gene>
    <name evidence="1" type="ORF">LCGC14_1005900</name>
</gene>
<proteinExistence type="predicted"/>
<evidence type="ECO:0000313" key="1">
    <source>
        <dbReference type="EMBL" id="KKN13496.1"/>
    </source>
</evidence>
<organism evidence="1">
    <name type="scientific">marine sediment metagenome</name>
    <dbReference type="NCBI Taxonomy" id="412755"/>
    <lineage>
        <taxon>unclassified sequences</taxon>
        <taxon>metagenomes</taxon>
        <taxon>ecological metagenomes</taxon>
    </lineage>
</organism>
<reference evidence="1" key="1">
    <citation type="journal article" date="2015" name="Nature">
        <title>Complex archaea that bridge the gap between prokaryotes and eukaryotes.</title>
        <authorList>
            <person name="Spang A."/>
            <person name="Saw J.H."/>
            <person name="Jorgensen S.L."/>
            <person name="Zaremba-Niedzwiedzka K."/>
            <person name="Martijn J."/>
            <person name="Lind A.E."/>
            <person name="van Eijk R."/>
            <person name="Schleper C."/>
            <person name="Guy L."/>
            <person name="Ettema T.J."/>
        </authorList>
    </citation>
    <scope>NUCLEOTIDE SEQUENCE</scope>
</reference>
<dbReference type="AlphaFoldDB" id="A0A0F9QJZ9"/>